<gene>
    <name evidence="15" type="primary">hisG</name>
    <name evidence="17" type="ORF">HMPREF0080_01701</name>
</gene>
<comment type="catalytic activity">
    <reaction evidence="1 15">
        <text>1-(5-phospho-beta-D-ribosyl)-ATP + diphosphate = 5-phospho-alpha-D-ribose 1-diphosphate + ATP</text>
        <dbReference type="Rhea" id="RHEA:18473"/>
        <dbReference type="ChEBI" id="CHEBI:30616"/>
        <dbReference type="ChEBI" id="CHEBI:33019"/>
        <dbReference type="ChEBI" id="CHEBI:58017"/>
        <dbReference type="ChEBI" id="CHEBI:73183"/>
        <dbReference type="EC" id="2.4.2.17"/>
    </reaction>
</comment>
<dbReference type="GO" id="GO:0005737">
    <property type="term" value="C:cytoplasm"/>
    <property type="evidence" value="ECO:0007669"/>
    <property type="project" value="UniProtKB-SubCell"/>
</dbReference>
<keyword evidence="8 15" id="KW-0028">Amino-acid biosynthesis</keyword>
<evidence type="ECO:0000256" key="9">
    <source>
        <dbReference type="ARBA" id="ARBA00022676"/>
    </source>
</evidence>
<evidence type="ECO:0000256" key="14">
    <source>
        <dbReference type="ARBA" id="ARBA00024861"/>
    </source>
</evidence>
<comment type="subunit">
    <text evidence="15">Heteromultimer composed of HisG and HisZ subunits.</text>
</comment>
<protein>
    <recommendedName>
        <fullName evidence="6 15">ATP phosphoribosyltransferase</fullName>
        <shortName evidence="15">ATP-PRT</shortName>
        <shortName evidence="15">ATP-PRTase</shortName>
        <ecNumber evidence="5 15">2.4.2.17</ecNumber>
    </recommendedName>
</protein>
<evidence type="ECO:0000256" key="6">
    <source>
        <dbReference type="ARBA" id="ARBA00020998"/>
    </source>
</evidence>
<keyword evidence="13 15" id="KW-0368">Histidine biosynthesis</keyword>
<dbReference type="InterPro" id="IPR018198">
    <property type="entry name" value="ATP_PRibTrfase_CS"/>
</dbReference>
<dbReference type="GO" id="GO:0000105">
    <property type="term" value="P:L-histidine biosynthetic process"/>
    <property type="evidence" value="ECO:0007669"/>
    <property type="project" value="UniProtKB-UniRule"/>
</dbReference>
<sequence>MMTLHIALAKGRIHKQVMAYLQESGYDFPTYSEESRKLIFADRSGQLKVTLVKSPDVAVYVERGATDIGIVGKDVLVEECFCADVYEIADLNIGRCRMAVAGVAGNEPELTKRLTIGTKYPRIARQYFEKNHYSVDIVKLNGSVELAPLVGLADLIVDLVETGSTLKANGLEVRDYIMDFSARMICNPVAFKLKKREIEAICSVMEKRKAAGGKR</sequence>
<dbReference type="InterPro" id="IPR001348">
    <property type="entry name" value="ATP_PRibTrfase_HisG"/>
</dbReference>
<dbReference type="AlphaFoldDB" id="G9YJ57"/>
<dbReference type="STRING" id="861450.HMPREF0080_01701"/>
<evidence type="ECO:0000313" key="17">
    <source>
        <dbReference type="EMBL" id="EHM38765.1"/>
    </source>
</evidence>
<dbReference type="NCBIfam" id="TIGR00070">
    <property type="entry name" value="hisG"/>
    <property type="match status" value="1"/>
</dbReference>
<comment type="subcellular location">
    <subcellularLocation>
        <location evidence="2 15">Cytoplasm</location>
    </subcellularLocation>
</comment>
<dbReference type="PANTHER" id="PTHR21403">
    <property type="entry name" value="ATP PHOSPHORIBOSYLTRANSFERASE ATP-PRTASE"/>
    <property type="match status" value="1"/>
</dbReference>
<keyword evidence="9 15" id="KW-0328">Glycosyltransferase</keyword>
<organism evidence="17 18">
    <name type="scientific">Anaeroglobus geminatus F0357</name>
    <dbReference type="NCBI Taxonomy" id="861450"/>
    <lineage>
        <taxon>Bacteria</taxon>
        <taxon>Bacillati</taxon>
        <taxon>Bacillota</taxon>
        <taxon>Negativicutes</taxon>
        <taxon>Veillonellales</taxon>
        <taxon>Veillonellaceae</taxon>
        <taxon>Anaeroglobus</taxon>
    </lineage>
</organism>
<dbReference type="HOGENOM" id="CLU_038115_2_0_9"/>
<proteinExistence type="inferred from homology"/>
<comment type="caution">
    <text evidence="17">The sequence shown here is derived from an EMBL/GenBank/DDBJ whole genome shotgun (WGS) entry which is preliminary data.</text>
</comment>
<dbReference type="GO" id="GO:0003879">
    <property type="term" value="F:ATP phosphoribosyltransferase activity"/>
    <property type="evidence" value="ECO:0007669"/>
    <property type="project" value="UniProtKB-UniRule"/>
</dbReference>
<dbReference type="Gene3D" id="3.40.190.10">
    <property type="entry name" value="Periplasmic binding protein-like II"/>
    <property type="match status" value="2"/>
</dbReference>
<dbReference type="Pfam" id="PF01634">
    <property type="entry name" value="HisG"/>
    <property type="match status" value="1"/>
</dbReference>
<comment type="similarity">
    <text evidence="4 15">Belongs to the ATP phosphoribosyltransferase family. Short subfamily.</text>
</comment>
<dbReference type="EMBL" id="AGCJ01000075">
    <property type="protein sequence ID" value="EHM38765.1"/>
    <property type="molecule type" value="Genomic_DNA"/>
</dbReference>
<dbReference type="PATRIC" id="fig|861450.3.peg.1571"/>
<evidence type="ECO:0000313" key="18">
    <source>
        <dbReference type="Proteomes" id="UP000005481"/>
    </source>
</evidence>
<dbReference type="InterPro" id="IPR024893">
    <property type="entry name" value="ATP_PRibTrfase_HisG_short"/>
</dbReference>
<dbReference type="SUPFAM" id="SSF53850">
    <property type="entry name" value="Periplasmic binding protein-like II"/>
    <property type="match status" value="1"/>
</dbReference>
<feature type="domain" description="ATP phosphoribosyltransferase catalytic" evidence="16">
    <location>
        <begin position="54"/>
        <end position="206"/>
    </location>
</feature>
<evidence type="ECO:0000256" key="3">
    <source>
        <dbReference type="ARBA" id="ARBA00004667"/>
    </source>
</evidence>
<evidence type="ECO:0000256" key="4">
    <source>
        <dbReference type="ARBA" id="ARBA00009489"/>
    </source>
</evidence>
<comment type="domain">
    <text evidence="15">Lacks the C-terminal regulatory region which is replaced by HisZ.</text>
</comment>
<dbReference type="UniPathway" id="UPA00031">
    <property type="reaction ID" value="UER00006"/>
</dbReference>
<keyword evidence="10 15" id="KW-0808">Transferase</keyword>
<dbReference type="eggNOG" id="COG0040">
    <property type="taxonomic scope" value="Bacteria"/>
</dbReference>
<keyword evidence="7 15" id="KW-0963">Cytoplasm</keyword>
<dbReference type="InterPro" id="IPR013820">
    <property type="entry name" value="ATP_PRibTrfase_cat"/>
</dbReference>
<dbReference type="EC" id="2.4.2.17" evidence="5 15"/>
<keyword evidence="18" id="KW-1185">Reference proteome</keyword>
<evidence type="ECO:0000256" key="11">
    <source>
        <dbReference type="ARBA" id="ARBA00022741"/>
    </source>
</evidence>
<evidence type="ECO:0000256" key="2">
    <source>
        <dbReference type="ARBA" id="ARBA00004496"/>
    </source>
</evidence>
<accession>G9YJ57</accession>
<dbReference type="Proteomes" id="UP000005481">
    <property type="component" value="Unassembled WGS sequence"/>
</dbReference>
<dbReference type="GO" id="GO:0005524">
    <property type="term" value="F:ATP binding"/>
    <property type="evidence" value="ECO:0007669"/>
    <property type="project" value="UniProtKB-KW"/>
</dbReference>
<evidence type="ECO:0000256" key="8">
    <source>
        <dbReference type="ARBA" id="ARBA00022605"/>
    </source>
</evidence>
<dbReference type="CDD" id="cd13595">
    <property type="entry name" value="PBP2_HisGs"/>
    <property type="match status" value="1"/>
</dbReference>
<evidence type="ECO:0000256" key="7">
    <source>
        <dbReference type="ARBA" id="ARBA00022490"/>
    </source>
</evidence>
<dbReference type="PANTHER" id="PTHR21403:SF8">
    <property type="entry name" value="ATP PHOSPHORIBOSYLTRANSFERASE"/>
    <property type="match status" value="1"/>
</dbReference>
<comment type="function">
    <text evidence="14 15">Catalyzes the condensation of ATP and 5-phosphoribose 1-diphosphate to form N'-(5'-phosphoribosyl)-ATP (PR-ATP). Has a crucial role in the pathway because the rate of histidine biosynthesis seems to be controlled primarily by regulation of HisG enzymatic activity.</text>
</comment>
<evidence type="ECO:0000256" key="13">
    <source>
        <dbReference type="ARBA" id="ARBA00023102"/>
    </source>
</evidence>
<keyword evidence="12 15" id="KW-0067">ATP-binding</keyword>
<evidence type="ECO:0000259" key="16">
    <source>
        <dbReference type="Pfam" id="PF01634"/>
    </source>
</evidence>
<evidence type="ECO:0000256" key="12">
    <source>
        <dbReference type="ARBA" id="ARBA00022840"/>
    </source>
</evidence>
<reference evidence="17 18" key="1">
    <citation type="submission" date="2011-08" db="EMBL/GenBank/DDBJ databases">
        <authorList>
            <person name="Weinstock G."/>
            <person name="Sodergren E."/>
            <person name="Clifton S."/>
            <person name="Fulton L."/>
            <person name="Fulton B."/>
            <person name="Courtney L."/>
            <person name="Fronick C."/>
            <person name="Harrison M."/>
            <person name="Strong C."/>
            <person name="Farmer C."/>
            <person name="Delahaunty K."/>
            <person name="Markovic C."/>
            <person name="Hall O."/>
            <person name="Minx P."/>
            <person name="Tomlinson C."/>
            <person name="Mitreva M."/>
            <person name="Hou S."/>
            <person name="Chen J."/>
            <person name="Wollam A."/>
            <person name="Pepin K.H."/>
            <person name="Johnson M."/>
            <person name="Bhonagiri V."/>
            <person name="Zhang X."/>
            <person name="Suruliraj S."/>
            <person name="Warren W."/>
            <person name="Chinwalla A."/>
            <person name="Mardis E.R."/>
            <person name="Wilson R.K."/>
        </authorList>
    </citation>
    <scope>NUCLEOTIDE SEQUENCE [LARGE SCALE GENOMIC DNA]</scope>
    <source>
        <strain evidence="17 18">F0357</strain>
    </source>
</reference>
<evidence type="ECO:0000256" key="1">
    <source>
        <dbReference type="ARBA" id="ARBA00000915"/>
    </source>
</evidence>
<dbReference type="PROSITE" id="PS01316">
    <property type="entry name" value="ATP_P_PHORIBOSYLTR"/>
    <property type="match status" value="1"/>
</dbReference>
<evidence type="ECO:0000256" key="10">
    <source>
        <dbReference type="ARBA" id="ARBA00022679"/>
    </source>
</evidence>
<dbReference type="FunFam" id="3.40.190.10:FF:000008">
    <property type="entry name" value="ATP phosphoribosyltransferase"/>
    <property type="match status" value="1"/>
</dbReference>
<comment type="pathway">
    <text evidence="3 15">Amino-acid biosynthesis; L-histidine biosynthesis; L-histidine from 5-phospho-alpha-D-ribose 1-diphosphate: step 1/9.</text>
</comment>
<name>G9YJ57_9FIRM</name>
<evidence type="ECO:0000256" key="5">
    <source>
        <dbReference type="ARBA" id="ARBA00011946"/>
    </source>
</evidence>
<dbReference type="HAMAP" id="MF_01018">
    <property type="entry name" value="HisG_Short"/>
    <property type="match status" value="1"/>
</dbReference>
<evidence type="ECO:0000256" key="15">
    <source>
        <dbReference type="HAMAP-Rule" id="MF_01018"/>
    </source>
</evidence>
<keyword evidence="11 15" id="KW-0547">Nucleotide-binding</keyword>
<dbReference type="RefSeq" id="WP_006790668.1">
    <property type="nucleotide sequence ID" value="NZ_JH417605.1"/>
</dbReference>